<dbReference type="AlphaFoldDB" id="A0A3B1CJ18"/>
<sequence>MRASVKYETWYHTPRGKWIADTEFAMMMKLILPIKNDTILDIGCGTGHFSRRFSREGLLVTGADINSTSLKFARKLGGGVKYTKCSAHSLPFKDGAFDHCTAITSLCFIDDPQPALREMLRVARRGITIGLLHKKSLLYLKKQGRSNYKNARWSSLADLRNWLKEMERPVKIIWRTCVMMPSGTAIARRLEQSLSENIPLGGFLTAHISYM</sequence>
<proteinExistence type="predicted"/>
<evidence type="ECO:0000313" key="2">
    <source>
        <dbReference type="EMBL" id="VAX16757.1"/>
    </source>
</evidence>
<dbReference type="Pfam" id="PF08241">
    <property type="entry name" value="Methyltransf_11"/>
    <property type="match status" value="1"/>
</dbReference>
<feature type="domain" description="Methyltransferase type 11" evidence="1">
    <location>
        <begin position="40"/>
        <end position="126"/>
    </location>
</feature>
<name>A0A3B1CJ18_9ZZZZ</name>
<gene>
    <name evidence="2" type="ORF">MNBD_NITROSPINAE01-1276</name>
</gene>
<dbReference type="CDD" id="cd02440">
    <property type="entry name" value="AdoMet_MTases"/>
    <property type="match status" value="1"/>
</dbReference>
<dbReference type="InterPro" id="IPR029063">
    <property type="entry name" value="SAM-dependent_MTases_sf"/>
</dbReference>
<dbReference type="EMBL" id="UOGC01000037">
    <property type="protein sequence ID" value="VAX16757.1"/>
    <property type="molecule type" value="Genomic_DNA"/>
</dbReference>
<dbReference type="GO" id="GO:0008757">
    <property type="term" value="F:S-adenosylmethionine-dependent methyltransferase activity"/>
    <property type="evidence" value="ECO:0007669"/>
    <property type="project" value="InterPro"/>
</dbReference>
<evidence type="ECO:0000259" key="1">
    <source>
        <dbReference type="Pfam" id="PF08241"/>
    </source>
</evidence>
<accession>A0A3B1CJ18</accession>
<dbReference type="PANTHER" id="PTHR43591:SF24">
    <property type="entry name" value="2-METHOXY-6-POLYPRENYL-1,4-BENZOQUINOL METHYLASE, MITOCHONDRIAL"/>
    <property type="match status" value="1"/>
</dbReference>
<dbReference type="Gene3D" id="3.40.50.150">
    <property type="entry name" value="Vaccinia Virus protein VP39"/>
    <property type="match status" value="1"/>
</dbReference>
<dbReference type="SUPFAM" id="SSF53335">
    <property type="entry name" value="S-adenosyl-L-methionine-dependent methyltransferases"/>
    <property type="match status" value="1"/>
</dbReference>
<protein>
    <recommendedName>
        <fullName evidence="1">Methyltransferase type 11 domain-containing protein</fullName>
    </recommendedName>
</protein>
<reference evidence="2" key="1">
    <citation type="submission" date="2018-06" db="EMBL/GenBank/DDBJ databases">
        <authorList>
            <person name="Zhirakovskaya E."/>
        </authorList>
    </citation>
    <scope>NUCLEOTIDE SEQUENCE</scope>
</reference>
<organism evidence="2">
    <name type="scientific">hydrothermal vent metagenome</name>
    <dbReference type="NCBI Taxonomy" id="652676"/>
    <lineage>
        <taxon>unclassified sequences</taxon>
        <taxon>metagenomes</taxon>
        <taxon>ecological metagenomes</taxon>
    </lineage>
</organism>
<dbReference type="InterPro" id="IPR013216">
    <property type="entry name" value="Methyltransf_11"/>
</dbReference>
<dbReference type="PANTHER" id="PTHR43591">
    <property type="entry name" value="METHYLTRANSFERASE"/>
    <property type="match status" value="1"/>
</dbReference>